<comment type="caution">
    <text evidence="1">The sequence shown here is derived from an EMBL/GenBank/DDBJ whole genome shotgun (WGS) entry which is preliminary data.</text>
</comment>
<evidence type="ECO:0000313" key="2">
    <source>
        <dbReference type="Proteomes" id="UP000178724"/>
    </source>
</evidence>
<dbReference type="AlphaFoldDB" id="A0A1F4Q2C8"/>
<dbReference type="EMBL" id="METM01000016">
    <property type="protein sequence ID" value="OGB90074.1"/>
    <property type="molecule type" value="Genomic_DNA"/>
</dbReference>
<organism evidence="1 2">
    <name type="scientific">candidate division WOR-1 bacterium RIFCSPHIGHO2_01_FULL_53_15</name>
    <dbReference type="NCBI Taxonomy" id="1802564"/>
    <lineage>
        <taxon>Bacteria</taxon>
        <taxon>Bacillati</taxon>
        <taxon>Saganbacteria</taxon>
    </lineage>
</organism>
<dbReference type="Gene3D" id="3.10.28.10">
    <property type="entry name" value="Homing endonucleases"/>
    <property type="match status" value="1"/>
</dbReference>
<evidence type="ECO:0000313" key="1">
    <source>
        <dbReference type="EMBL" id="OGB90074.1"/>
    </source>
</evidence>
<accession>A0A1F4Q2C8</accession>
<dbReference type="InterPro" id="IPR027434">
    <property type="entry name" value="Homing_endonucl"/>
</dbReference>
<sequence>MNSLDKTGRAYLAGIIDGEGTVSLLRKRSSETPSPNVSIANSNLPLLKWVKKNFGGCISTKRKYQPHHRQAYAWCLTHDKALRLLFEIKEFLIIKRPQADLILREYKSTTVRTGKYSPKMLKAKMKLVAKVRKLNQREFMPPIKRRAPD</sequence>
<name>A0A1F4Q2C8_UNCSA</name>
<proteinExistence type="predicted"/>
<dbReference type="SUPFAM" id="SSF55608">
    <property type="entry name" value="Homing endonucleases"/>
    <property type="match status" value="1"/>
</dbReference>
<gene>
    <name evidence="1" type="ORF">A2625_01925</name>
</gene>
<reference evidence="1 2" key="1">
    <citation type="journal article" date="2016" name="Nat. Commun.">
        <title>Thousands of microbial genomes shed light on interconnected biogeochemical processes in an aquifer system.</title>
        <authorList>
            <person name="Anantharaman K."/>
            <person name="Brown C.T."/>
            <person name="Hug L.A."/>
            <person name="Sharon I."/>
            <person name="Castelle C.J."/>
            <person name="Probst A.J."/>
            <person name="Thomas B.C."/>
            <person name="Singh A."/>
            <person name="Wilkins M.J."/>
            <person name="Karaoz U."/>
            <person name="Brodie E.L."/>
            <person name="Williams K.H."/>
            <person name="Hubbard S.S."/>
            <person name="Banfield J.F."/>
        </authorList>
    </citation>
    <scope>NUCLEOTIDE SEQUENCE [LARGE SCALE GENOMIC DNA]</scope>
</reference>
<protein>
    <submittedName>
        <fullName evidence="1">Uncharacterized protein</fullName>
    </submittedName>
</protein>
<dbReference type="Proteomes" id="UP000178724">
    <property type="component" value="Unassembled WGS sequence"/>
</dbReference>